<evidence type="ECO:0000256" key="3">
    <source>
        <dbReference type="ARBA" id="ARBA00023002"/>
    </source>
</evidence>
<dbReference type="InterPro" id="IPR005982">
    <property type="entry name" value="Thioredox_Rdtase"/>
</dbReference>
<dbReference type="PRINTS" id="PR00368">
    <property type="entry name" value="FADPNR"/>
</dbReference>
<dbReference type="EMBL" id="AP025226">
    <property type="protein sequence ID" value="BDB98862.1"/>
    <property type="molecule type" value="Genomic_DNA"/>
</dbReference>
<dbReference type="InterPro" id="IPR036188">
    <property type="entry name" value="FAD/NAD-bd_sf"/>
</dbReference>
<dbReference type="Proteomes" id="UP001319921">
    <property type="component" value="Chromosome"/>
</dbReference>
<dbReference type="InterPro" id="IPR008255">
    <property type="entry name" value="Pyr_nucl-diS_OxRdtase_2_AS"/>
</dbReference>
<dbReference type="InterPro" id="IPR023753">
    <property type="entry name" value="FAD/NAD-binding_dom"/>
</dbReference>
<evidence type="ECO:0000313" key="7">
    <source>
        <dbReference type="EMBL" id="BDB98862.1"/>
    </source>
</evidence>
<evidence type="ECO:0000313" key="8">
    <source>
        <dbReference type="Proteomes" id="UP001319921"/>
    </source>
</evidence>
<sequence length="353" mass="39131">MIISLINYLTPRYNNYRAKLLKFAKGLLENMSLLPKTASVRPGEKFDVIIVGLGPAAYGAALYTARYMMKTLVIGEIPGGQLTEAGIVDDYLGLIEIQASDMIKIFNKHIEKYSVPVILDSVEKIENNNNEFIVKTKRKGEFKADSVILAIGVKRRKLNVPGEQEFTGKGVSYCSVCDAPLFKNRIVAVVGGGDSALEGAEILSSYATKVYLIHRRDSFRAQPIYVETVKKKPNVEFILNSVIKEIRGDKIVKQIVVQNLKTGEIKELNVNGVFVEIGFDPPTDFARNNGIETDENGYIKVDEWMRTNIPGIFAAGDCTSMWLGFRQVITAVAQGSVAATAAYRYLMEKKGKK</sequence>
<organism evidence="7 8">
    <name type="scientific">Saccharolobus caldissimus</name>
    <dbReference type="NCBI Taxonomy" id="1702097"/>
    <lineage>
        <taxon>Archaea</taxon>
        <taxon>Thermoproteota</taxon>
        <taxon>Thermoprotei</taxon>
        <taxon>Sulfolobales</taxon>
        <taxon>Sulfolobaceae</taxon>
        <taxon>Saccharolobus</taxon>
    </lineage>
</organism>
<dbReference type="Pfam" id="PF07992">
    <property type="entry name" value="Pyr_redox_2"/>
    <property type="match status" value="1"/>
</dbReference>
<name>A0AAQ4CST1_9CREN</name>
<keyword evidence="5" id="KW-0676">Redox-active center</keyword>
<gene>
    <name evidence="7" type="ORF">SACC_18790</name>
</gene>
<dbReference type="Gene3D" id="3.50.50.60">
    <property type="entry name" value="FAD/NAD(P)-binding domain"/>
    <property type="match status" value="2"/>
</dbReference>
<evidence type="ECO:0000256" key="1">
    <source>
        <dbReference type="ARBA" id="ARBA00022630"/>
    </source>
</evidence>
<dbReference type="NCBIfam" id="TIGR01292">
    <property type="entry name" value="TRX_reduct"/>
    <property type="match status" value="1"/>
</dbReference>
<proteinExistence type="predicted"/>
<dbReference type="GO" id="GO:0004791">
    <property type="term" value="F:thioredoxin-disulfide reductase (NADPH) activity"/>
    <property type="evidence" value="ECO:0007669"/>
    <property type="project" value="InterPro"/>
</dbReference>
<dbReference type="PRINTS" id="PR00469">
    <property type="entry name" value="PNDRDTASEII"/>
</dbReference>
<feature type="domain" description="FAD/NAD(P)-binding" evidence="6">
    <location>
        <begin position="46"/>
        <end position="335"/>
    </location>
</feature>
<evidence type="ECO:0000256" key="2">
    <source>
        <dbReference type="ARBA" id="ARBA00022827"/>
    </source>
</evidence>
<keyword evidence="4" id="KW-1015">Disulfide bond</keyword>
<keyword evidence="2" id="KW-0274">FAD</keyword>
<protein>
    <submittedName>
        <fullName evidence="7">Thioredoxin-disulfide reductase</fullName>
    </submittedName>
</protein>
<dbReference type="GO" id="GO:0019430">
    <property type="term" value="P:removal of superoxide radicals"/>
    <property type="evidence" value="ECO:0007669"/>
    <property type="project" value="InterPro"/>
</dbReference>
<dbReference type="InterPro" id="IPR050097">
    <property type="entry name" value="Ferredoxin-NADP_redctase_2"/>
</dbReference>
<dbReference type="PANTHER" id="PTHR48105">
    <property type="entry name" value="THIOREDOXIN REDUCTASE 1-RELATED-RELATED"/>
    <property type="match status" value="1"/>
</dbReference>
<keyword evidence="8" id="KW-1185">Reference proteome</keyword>
<keyword evidence="1" id="KW-0285">Flavoprotein</keyword>
<dbReference type="AlphaFoldDB" id="A0AAQ4CST1"/>
<evidence type="ECO:0000256" key="5">
    <source>
        <dbReference type="ARBA" id="ARBA00023284"/>
    </source>
</evidence>
<dbReference type="SUPFAM" id="SSF51905">
    <property type="entry name" value="FAD/NAD(P)-binding domain"/>
    <property type="match status" value="1"/>
</dbReference>
<dbReference type="KEGG" id="scas:SACC_18790"/>
<reference evidence="7 8" key="1">
    <citation type="journal article" date="2022" name="Microbiol. Resour. Announc.">
        <title>Complete Genome Sequence of the Hyperthermophilic and Acidophilic Archaeon Saccharolobus caldissimus Strain HS-3T.</title>
        <authorList>
            <person name="Sakai H.D."/>
            <person name="Kurosawa N."/>
        </authorList>
    </citation>
    <scope>NUCLEOTIDE SEQUENCE [LARGE SCALE GENOMIC DNA]</scope>
    <source>
        <strain evidence="7 8">JCM32116</strain>
    </source>
</reference>
<evidence type="ECO:0000259" key="6">
    <source>
        <dbReference type="Pfam" id="PF07992"/>
    </source>
</evidence>
<accession>A0AAQ4CST1</accession>
<dbReference type="GO" id="GO:0005737">
    <property type="term" value="C:cytoplasm"/>
    <property type="evidence" value="ECO:0007669"/>
    <property type="project" value="InterPro"/>
</dbReference>
<keyword evidence="3" id="KW-0560">Oxidoreductase</keyword>
<dbReference type="PROSITE" id="PS00573">
    <property type="entry name" value="PYRIDINE_REDOX_2"/>
    <property type="match status" value="1"/>
</dbReference>
<evidence type="ECO:0000256" key="4">
    <source>
        <dbReference type="ARBA" id="ARBA00023157"/>
    </source>
</evidence>